<dbReference type="Proteomes" id="UP000245946">
    <property type="component" value="Unassembled WGS sequence"/>
</dbReference>
<proteinExistence type="predicted"/>
<reference evidence="3 4" key="1">
    <citation type="journal article" date="2018" name="Mol. Biol. Evol.">
        <title>Broad Genomic Sampling Reveals a Smut Pathogenic Ancestry of the Fungal Clade Ustilaginomycotina.</title>
        <authorList>
            <person name="Kijpornyongpan T."/>
            <person name="Mondo S.J."/>
            <person name="Barry K."/>
            <person name="Sandor L."/>
            <person name="Lee J."/>
            <person name="Lipzen A."/>
            <person name="Pangilinan J."/>
            <person name="LaButti K."/>
            <person name="Hainaut M."/>
            <person name="Henrissat B."/>
            <person name="Grigoriev I.V."/>
            <person name="Spatafora J.W."/>
            <person name="Aime M.C."/>
        </authorList>
    </citation>
    <scope>NUCLEOTIDE SEQUENCE [LARGE SCALE GENOMIC DNA]</scope>
    <source>
        <strain evidence="3 4">MCA 4186</strain>
    </source>
</reference>
<keyword evidence="4" id="KW-1185">Reference proteome</keyword>
<feature type="domain" description="Calcineurin-like phosphoesterase" evidence="2">
    <location>
        <begin position="23"/>
        <end position="265"/>
    </location>
</feature>
<dbReference type="SUPFAM" id="SSF56300">
    <property type="entry name" value="Metallo-dependent phosphatases"/>
    <property type="match status" value="1"/>
</dbReference>
<dbReference type="OrthoDB" id="5976022at2759"/>
<protein>
    <submittedName>
        <fullName evidence="3">Metallo-dependent phosphatase</fullName>
    </submittedName>
</protein>
<dbReference type="EMBL" id="KZ819291">
    <property type="protein sequence ID" value="PWN98631.1"/>
    <property type="molecule type" value="Genomic_DNA"/>
</dbReference>
<dbReference type="Pfam" id="PF00149">
    <property type="entry name" value="Metallophos"/>
    <property type="match status" value="1"/>
</dbReference>
<accession>A0A316ZAM7</accession>
<dbReference type="InterPro" id="IPR004843">
    <property type="entry name" value="Calcineurin-like_PHP"/>
</dbReference>
<evidence type="ECO:0000313" key="4">
    <source>
        <dbReference type="Proteomes" id="UP000245946"/>
    </source>
</evidence>
<gene>
    <name evidence="3" type="ORF">FA09DRAFT_343194</name>
</gene>
<dbReference type="GO" id="GO:0016787">
    <property type="term" value="F:hydrolase activity"/>
    <property type="evidence" value="ECO:0007669"/>
    <property type="project" value="InterPro"/>
</dbReference>
<dbReference type="PANTHER" id="PTHR46546">
    <property type="entry name" value="SHEWANELLA-LIKE PROTEIN PHOSPHATASE 1"/>
    <property type="match status" value="1"/>
</dbReference>
<sequence length="336" mass="36932">MPAATLPLRVLLAVLLTGRLHRRVVAVADLHGDLAHAHNVLRMAGLIDAQAHWRGGSAVLASTGDIVDRGDDTIALYRMFDRLRSEAQAVGGEVHNCVGNHEMMNALHDWRFVTPGDLASFGGAQARRRAMSEKGWIGQTWLANYSITNTVPLLPPEQVARAKLPESYQVPHANFVHGGITPAWAARGTAHINAVGRSLLLKAYKNEDGTYLPPGTTPEERSLYSEDGPLWYRGYATDSERLVCRHAEEAARLLGAKHLVMGHTPHFSGFVVRCDASVLLIDTGISRAYGGEQSALIIDTELQHLGKGRWREKEVLQALYKGRLPRIIAETERVIE</sequence>
<evidence type="ECO:0000259" key="2">
    <source>
        <dbReference type="Pfam" id="PF00149"/>
    </source>
</evidence>
<dbReference type="PANTHER" id="PTHR46546:SF4">
    <property type="entry name" value="SHEWANELLA-LIKE PROTEIN PHOSPHATASE 1"/>
    <property type="match status" value="1"/>
</dbReference>
<organism evidence="3 4">
    <name type="scientific">Tilletiopsis washingtonensis</name>
    <dbReference type="NCBI Taxonomy" id="58919"/>
    <lineage>
        <taxon>Eukaryota</taxon>
        <taxon>Fungi</taxon>
        <taxon>Dikarya</taxon>
        <taxon>Basidiomycota</taxon>
        <taxon>Ustilaginomycotina</taxon>
        <taxon>Exobasidiomycetes</taxon>
        <taxon>Entylomatales</taxon>
        <taxon>Entylomatales incertae sedis</taxon>
        <taxon>Tilletiopsis</taxon>
    </lineage>
</organism>
<evidence type="ECO:0000256" key="1">
    <source>
        <dbReference type="SAM" id="SignalP"/>
    </source>
</evidence>
<dbReference type="STRING" id="58919.A0A316ZAM7"/>
<dbReference type="AlphaFoldDB" id="A0A316ZAM7"/>
<dbReference type="Gene3D" id="3.60.21.10">
    <property type="match status" value="1"/>
</dbReference>
<dbReference type="InterPro" id="IPR029052">
    <property type="entry name" value="Metallo-depent_PP-like"/>
</dbReference>
<name>A0A316ZAM7_9BASI</name>
<dbReference type="GeneID" id="37272127"/>
<evidence type="ECO:0000313" key="3">
    <source>
        <dbReference type="EMBL" id="PWN98631.1"/>
    </source>
</evidence>
<feature type="chain" id="PRO_5016341678" evidence="1">
    <location>
        <begin position="27"/>
        <end position="336"/>
    </location>
</feature>
<feature type="signal peptide" evidence="1">
    <location>
        <begin position="1"/>
        <end position="26"/>
    </location>
</feature>
<keyword evidence="1" id="KW-0732">Signal</keyword>
<dbReference type="RefSeq" id="XP_025598910.1">
    <property type="nucleotide sequence ID" value="XM_025744583.1"/>
</dbReference>